<dbReference type="SUPFAM" id="SSF82153">
    <property type="entry name" value="FAS1 domain"/>
    <property type="match status" value="1"/>
</dbReference>
<dbReference type="InterPro" id="IPR036378">
    <property type="entry name" value="FAS1_dom_sf"/>
</dbReference>
<dbReference type="Proteomes" id="UP001139414">
    <property type="component" value="Unassembled WGS sequence"/>
</dbReference>
<dbReference type="PANTHER" id="PTHR10900">
    <property type="entry name" value="PERIOSTIN-RELATED"/>
    <property type="match status" value="1"/>
</dbReference>
<dbReference type="InterPro" id="IPR000782">
    <property type="entry name" value="FAS1_domain"/>
</dbReference>
<proteinExistence type="predicted"/>
<gene>
    <name evidence="2" type="ORF">LGQ90_06425</name>
</gene>
<dbReference type="Gene3D" id="2.30.180.10">
    <property type="entry name" value="FAS1 domain"/>
    <property type="match status" value="1"/>
</dbReference>
<dbReference type="RefSeq" id="WP_229339348.1">
    <property type="nucleotide sequence ID" value="NZ_JAJBZG010000002.1"/>
</dbReference>
<keyword evidence="3" id="KW-1185">Reference proteome</keyword>
<dbReference type="PANTHER" id="PTHR10900:SF77">
    <property type="entry name" value="FI19380P1"/>
    <property type="match status" value="1"/>
</dbReference>
<dbReference type="Pfam" id="PF02469">
    <property type="entry name" value="Fasciclin"/>
    <property type="match status" value="1"/>
</dbReference>
<dbReference type="EMBL" id="JAJBZG010000002">
    <property type="protein sequence ID" value="MCB7480900.1"/>
    <property type="molecule type" value="Genomic_DNA"/>
</dbReference>
<evidence type="ECO:0000259" key="1">
    <source>
        <dbReference type="PROSITE" id="PS50213"/>
    </source>
</evidence>
<feature type="domain" description="FAS1" evidence="1">
    <location>
        <begin position="40"/>
        <end position="184"/>
    </location>
</feature>
<dbReference type="InterPro" id="IPR050904">
    <property type="entry name" value="Adhesion/Biosynth-related"/>
</dbReference>
<dbReference type="FunFam" id="2.30.180.10:FF:000019">
    <property type="entry name" value="Cell surface lipoprotein"/>
    <property type="match status" value="1"/>
</dbReference>
<dbReference type="SMART" id="SM00554">
    <property type="entry name" value="FAS1"/>
    <property type="match status" value="1"/>
</dbReference>
<name>A0A9X1LID9_9FLAO</name>
<evidence type="ECO:0000313" key="3">
    <source>
        <dbReference type="Proteomes" id="UP001139414"/>
    </source>
</evidence>
<evidence type="ECO:0000313" key="2">
    <source>
        <dbReference type="EMBL" id="MCB7480900.1"/>
    </source>
</evidence>
<dbReference type="GO" id="GO:0005615">
    <property type="term" value="C:extracellular space"/>
    <property type="evidence" value="ECO:0007669"/>
    <property type="project" value="TreeGrafter"/>
</dbReference>
<protein>
    <submittedName>
        <fullName evidence="2">Fasciclin domain-containing protein</fullName>
    </submittedName>
</protein>
<dbReference type="AlphaFoldDB" id="A0A9X1LID9"/>
<accession>A0A9X1LID9</accession>
<comment type="caution">
    <text evidence="2">The sequence shown here is derived from an EMBL/GenBank/DDBJ whole genome shotgun (WGS) entry which is preliminary data.</text>
</comment>
<sequence length="188" mass="19957">MKNLRFLTILSMFLLVGTIAIGQNKMAETKMVGGAEMYPTKNIVENAVNSKDHTTLVAAVKAAELVDILKSEGPFTVFAPTNKAFEALPAGTVETLLKEENQKKLQAVLTYHVLAGDYKAADIVAAIKKGNGKAKFTTVNGAEVWAMLDGDKVKLKGAAGNVATVTMADVNQSNGVIHVIDSVILPSK</sequence>
<reference evidence="2" key="1">
    <citation type="submission" date="2021-10" db="EMBL/GenBank/DDBJ databases">
        <title>Gramella sp. ASW11-100T, isolated from marine sediment.</title>
        <authorList>
            <person name="Xia C."/>
        </authorList>
    </citation>
    <scope>NUCLEOTIDE SEQUENCE</scope>
    <source>
        <strain evidence="2">ASW11-100</strain>
    </source>
</reference>
<dbReference type="PROSITE" id="PS50213">
    <property type="entry name" value="FAS1"/>
    <property type="match status" value="1"/>
</dbReference>
<organism evidence="2 3">
    <name type="scientific">Christiangramia sediminis</name>
    <dbReference type="NCBI Taxonomy" id="2881336"/>
    <lineage>
        <taxon>Bacteria</taxon>
        <taxon>Pseudomonadati</taxon>
        <taxon>Bacteroidota</taxon>
        <taxon>Flavobacteriia</taxon>
        <taxon>Flavobacteriales</taxon>
        <taxon>Flavobacteriaceae</taxon>
        <taxon>Christiangramia</taxon>
    </lineage>
</organism>